<dbReference type="AlphaFoldDB" id="A0A0J6WY11"/>
<dbReference type="STRING" id="39029.BSR42_06085"/>
<dbReference type="Proteomes" id="UP000036503">
    <property type="component" value="Unassembled WGS sequence"/>
</dbReference>
<protein>
    <submittedName>
        <fullName evidence="1">Sulfotransferase</fullName>
    </submittedName>
</protein>
<gene>
    <name evidence="1" type="ORF">AB840_06470</name>
</gene>
<dbReference type="EMBL" id="LEKT01000016">
    <property type="protein sequence ID" value="KMO86747.1"/>
    <property type="molecule type" value="Genomic_DNA"/>
</dbReference>
<comment type="caution">
    <text evidence="1">The sequence shown here is derived from an EMBL/GenBank/DDBJ whole genome shotgun (WGS) entry which is preliminary data.</text>
</comment>
<keyword evidence="2" id="KW-1185">Reference proteome</keyword>
<dbReference type="PANTHER" id="PTHR43881:SF1">
    <property type="entry name" value="GAMMA-GLUTAMYLTRANSPEPTIDASE (AFU_ORTHOLOGUE AFUA_4G13580)"/>
    <property type="match status" value="1"/>
</dbReference>
<dbReference type="InterPro" id="IPR043137">
    <property type="entry name" value="GGT_ssub_C"/>
</dbReference>
<dbReference type="Gene3D" id="3.60.20.40">
    <property type="match status" value="1"/>
</dbReference>
<sequence length="535" mass="58480">MQFDSSQYPYTSRREVVYARHGMVCTSQTLASQAGLDMLKQGGNAVDAALAAAISLVVLEPTSNGLGSDVFALIWIKGDLYGLNGSGWSPQRLTWEALRNRGCDAVPKRGWMPVMVPGAPAAWAAIHQRFGRLPFARLFDPAIAYAEEGYAVMPNLAAMLRESEAEFAPYRNEEAFSGLFSTFFPNGRAVRAGEILTLPDHAKALRLLRDSQCRDMYEGEIAGAIDAWSRKTGGYIRSEDVSGYEPEWVEPIHTGYRGYDVWEIPPNGHGLVVLMALNILREFAFEARDTVTTFHRQIEAMKLAFTDGKQYIADPRFMKTNLAYWLSEEYAAQRRCLIGSKAVLPEPVDADNGGTVYLCTADGEGNMVSFIQSNFAGFGSGIVIPGYGVALSNRGSNFSMDSASDNCVGARKKSYHTIIPGFLTQGGKPVGPFGVMGGFMQPQGQLQVLMNTIDFHLNPQAALDAPRWQWIGGRVIEVESSVPRELVAELQAMGHDIVINPDSMAYGRGQIIWRDHTGILAGATEPRADGAVAAW</sequence>
<dbReference type="RefSeq" id="WP_048514019.1">
    <property type="nucleotide sequence ID" value="NZ_FUXD01000022.1"/>
</dbReference>
<dbReference type="OrthoDB" id="9781342at2"/>
<dbReference type="InterPro" id="IPR043138">
    <property type="entry name" value="GGT_lsub"/>
</dbReference>
<accession>A0A0J6WY11</accession>
<reference evidence="1 2" key="1">
    <citation type="submission" date="2015-06" db="EMBL/GenBank/DDBJ databases">
        <title>Draft genome sequence of beer spoilage bacterium Megasphaera cerevisiae type strain 20462.</title>
        <authorList>
            <person name="Kutumbaka K."/>
            <person name="Pasmowitz J."/>
            <person name="Mategko J."/>
            <person name="Reyes D."/>
            <person name="Friedrich A."/>
            <person name="Han S."/>
            <person name="Martens-Habbena W."/>
            <person name="Neal-McKinney J."/>
            <person name="Janagama H.K."/>
            <person name="Nadala C."/>
            <person name="Samadpour M."/>
        </authorList>
    </citation>
    <scope>NUCLEOTIDE SEQUENCE [LARGE SCALE GENOMIC DNA]</scope>
    <source>
        <strain evidence="1 2">DSM 20462</strain>
    </source>
</reference>
<dbReference type="PRINTS" id="PR01210">
    <property type="entry name" value="GGTRANSPTASE"/>
</dbReference>
<proteinExistence type="predicted"/>
<dbReference type="SUPFAM" id="SSF56235">
    <property type="entry name" value="N-terminal nucleophile aminohydrolases (Ntn hydrolases)"/>
    <property type="match status" value="1"/>
</dbReference>
<organism evidence="1 2">
    <name type="scientific">Megasphaera cerevisiae DSM 20462</name>
    <dbReference type="NCBI Taxonomy" id="1122219"/>
    <lineage>
        <taxon>Bacteria</taxon>
        <taxon>Bacillati</taxon>
        <taxon>Bacillota</taxon>
        <taxon>Negativicutes</taxon>
        <taxon>Veillonellales</taxon>
        <taxon>Veillonellaceae</taxon>
        <taxon>Megasphaera</taxon>
    </lineage>
</organism>
<dbReference type="InterPro" id="IPR029055">
    <property type="entry name" value="Ntn_hydrolases_N"/>
</dbReference>
<name>A0A0J6WY11_9FIRM</name>
<dbReference type="InterPro" id="IPR052896">
    <property type="entry name" value="GGT-like_enzyme"/>
</dbReference>
<dbReference type="Gene3D" id="1.10.246.130">
    <property type="match status" value="1"/>
</dbReference>
<dbReference type="Pfam" id="PF01019">
    <property type="entry name" value="G_glu_transpept"/>
    <property type="match status" value="1"/>
</dbReference>
<dbReference type="PATRIC" id="fig|1122219.3.peg.772"/>
<dbReference type="InParanoid" id="A0A0J6WY11"/>
<evidence type="ECO:0000313" key="2">
    <source>
        <dbReference type="Proteomes" id="UP000036503"/>
    </source>
</evidence>
<keyword evidence="1" id="KW-0808">Transferase</keyword>
<dbReference type="GO" id="GO:0016740">
    <property type="term" value="F:transferase activity"/>
    <property type="evidence" value="ECO:0007669"/>
    <property type="project" value="UniProtKB-KW"/>
</dbReference>
<dbReference type="FunCoup" id="A0A0J6WY11">
    <property type="interactions" value="266"/>
</dbReference>
<dbReference type="PANTHER" id="PTHR43881">
    <property type="entry name" value="GAMMA-GLUTAMYLTRANSPEPTIDASE (AFU_ORTHOLOGUE AFUA_4G13580)"/>
    <property type="match status" value="1"/>
</dbReference>
<evidence type="ECO:0000313" key="1">
    <source>
        <dbReference type="EMBL" id="KMO86747.1"/>
    </source>
</evidence>